<dbReference type="Proteomes" id="UP000009170">
    <property type="component" value="Unassembled WGS sequence"/>
</dbReference>
<name>A0A096PBU6_OSTTA</name>
<accession>A0A096PBU6</accession>
<evidence type="ECO:0000313" key="2">
    <source>
        <dbReference type="Proteomes" id="UP000009170"/>
    </source>
</evidence>
<comment type="caution">
    <text evidence="1">The sequence shown here is derived from an EMBL/GenBank/DDBJ whole genome shotgun (WGS) entry which is preliminary data.</text>
</comment>
<dbReference type="InParanoid" id="A0A096PBU6"/>
<dbReference type="RefSeq" id="XP_022841366.1">
    <property type="nucleotide sequence ID" value="XM_022982598.1"/>
</dbReference>
<gene>
    <name evidence="1" type="ORF">OT_ostta14g02290</name>
</gene>
<keyword evidence="2" id="KW-1185">Reference proteome</keyword>
<evidence type="ECO:0000313" key="1">
    <source>
        <dbReference type="EMBL" id="CEG02137.1"/>
    </source>
</evidence>
<protein>
    <submittedName>
        <fullName evidence="1">Unnamed product</fullName>
    </submittedName>
</protein>
<organism evidence="1 2">
    <name type="scientific">Ostreococcus tauri</name>
    <name type="common">Marine green alga</name>
    <dbReference type="NCBI Taxonomy" id="70448"/>
    <lineage>
        <taxon>Eukaryota</taxon>
        <taxon>Viridiplantae</taxon>
        <taxon>Chlorophyta</taxon>
        <taxon>Mamiellophyceae</taxon>
        <taxon>Mamiellales</taxon>
        <taxon>Bathycoccaceae</taxon>
        <taxon>Ostreococcus</taxon>
    </lineage>
</organism>
<dbReference type="KEGG" id="ota:OT_ostta14g02290"/>
<dbReference type="EMBL" id="CAID01000014">
    <property type="protein sequence ID" value="CEG02137.1"/>
    <property type="molecule type" value="Genomic_DNA"/>
</dbReference>
<reference evidence="2" key="1">
    <citation type="journal article" date="2006" name="Proc. Natl. Acad. Sci. U.S.A.">
        <title>Genome analysis of the smallest free-living eukaryote Ostreococcus tauri unveils many unique features.</title>
        <authorList>
            <person name="Derelle E."/>
            <person name="Ferraz C."/>
            <person name="Rombauts S."/>
            <person name="Rouze P."/>
            <person name="Worden A.Z."/>
            <person name="Robbens S."/>
            <person name="Partensky F."/>
            <person name="Degroeve S."/>
            <person name="Echeynie S."/>
            <person name="Cooke R."/>
            <person name="Saeys Y."/>
            <person name="Wuyts J."/>
            <person name="Jabbari K."/>
            <person name="Bowler C."/>
            <person name="Panaud O."/>
            <person name="Piegu B."/>
            <person name="Ball S.G."/>
            <person name="Ral J.-P."/>
            <person name="Bouget F.-Y."/>
            <person name="Piganeau G."/>
            <person name="De Baets B."/>
            <person name="Picard A."/>
            <person name="Delseny M."/>
            <person name="Demaille J."/>
            <person name="Van de Peer Y."/>
            <person name="Moreau H."/>
        </authorList>
    </citation>
    <scope>NUCLEOTIDE SEQUENCE [LARGE SCALE GENOMIC DNA]</scope>
    <source>
        <strain evidence="2">OTTH 0595 / CCAP 157/2 / RCC745</strain>
    </source>
</reference>
<dbReference type="GeneID" id="9837710"/>
<proteinExistence type="predicted"/>
<dbReference type="AlphaFoldDB" id="A0A096PBU6"/>
<sequence>MAVDAIAARAVANVARARGGWTRRASGRRGTRAGASTETQELCKAEIPPHLPRIDFVKQMYRWAASEFEQGGVKSYGKRMVVDCINEGENGDTNGILVRVFDFRDGKEVEIAQLIAQMDDEKVQVWDTIVPTKEGGIEKMNKDGKDKFIDGRFFIISRPLPADESANSALKAMIKRLMLAINAYYSFGSPFAEEF</sequence>
<dbReference type="OrthoDB" id="506867at2759"/>
<reference evidence="1 2" key="2">
    <citation type="journal article" date="2014" name="BMC Genomics">
        <title>An improved genome of the model marine alga Ostreococcus tauri unfolds by assessing Illumina de novo assemblies.</title>
        <authorList>
            <person name="Blanc-Mathieu R."/>
            <person name="Verhelst B."/>
            <person name="Derelle E."/>
            <person name="Rombauts S."/>
            <person name="Bouget F.Y."/>
            <person name="Carre I."/>
            <person name="Chateau A."/>
            <person name="Eyre-Walker A."/>
            <person name="Grimsley N."/>
            <person name="Moreau H."/>
            <person name="Piegu B."/>
            <person name="Rivals E."/>
            <person name="Schackwitz W."/>
            <person name="Van de Peer Y."/>
            <person name="Piganeau G."/>
        </authorList>
    </citation>
    <scope>NUCLEOTIDE SEQUENCE [LARGE SCALE GENOMIC DNA]</scope>
    <source>
        <strain evidence="2">OTTH 0595 / CCAP 157/2 / RCC745</strain>
    </source>
</reference>